<dbReference type="InterPro" id="IPR000504">
    <property type="entry name" value="RRM_dom"/>
</dbReference>
<evidence type="ECO:0000256" key="3">
    <source>
        <dbReference type="SAM" id="MobiDB-lite"/>
    </source>
</evidence>
<feature type="compositionally biased region" description="Polar residues" evidence="3">
    <location>
        <begin position="725"/>
        <end position="736"/>
    </location>
</feature>
<feature type="compositionally biased region" description="Polar residues" evidence="3">
    <location>
        <begin position="677"/>
        <end position="703"/>
    </location>
</feature>
<dbReference type="Proteomes" id="UP000179807">
    <property type="component" value="Unassembled WGS sequence"/>
</dbReference>
<comment type="caution">
    <text evidence="5">The sequence shown here is derived from an EMBL/GenBank/DDBJ whole genome shotgun (WGS) entry which is preliminary data.</text>
</comment>
<dbReference type="SMART" id="SM00360">
    <property type="entry name" value="RRM"/>
    <property type="match status" value="1"/>
</dbReference>
<feature type="coiled-coil region" evidence="2">
    <location>
        <begin position="204"/>
        <end position="231"/>
    </location>
</feature>
<dbReference type="CDD" id="cd00590">
    <property type="entry name" value="RRM_SF"/>
    <property type="match status" value="1"/>
</dbReference>
<feature type="region of interest" description="Disordered" evidence="3">
    <location>
        <begin position="340"/>
        <end position="381"/>
    </location>
</feature>
<feature type="compositionally biased region" description="Low complexity" evidence="3">
    <location>
        <begin position="34"/>
        <end position="48"/>
    </location>
</feature>
<evidence type="ECO:0000313" key="6">
    <source>
        <dbReference type="Proteomes" id="UP000179807"/>
    </source>
</evidence>
<dbReference type="Gene3D" id="3.30.70.330">
    <property type="match status" value="1"/>
</dbReference>
<sequence>MKSRFSFQTAHDADWRTYKQSDSRREIIIHRPISSNSNNNQPKSSSLSIKCASRPPSEFEDPQTLRDQFIKLSKEIADLKSEIIPLRQQRTDLERLLLDRDKKYVMYNQVYAPDKRLYTYDEMTHYETDDLLKAKRAESNMKLEAKNLSNMTNDNALKVLLESVINERELLRVEREAVIKTKLDIDSIQNQIDVFRLSTFPSDVKKQRKKIEKLRNKIIKQIDLRKQMKVEYNELEEIKFPQTQEEIDEMPEIQELLKEYERVRDTTLVIGYFNYPVKASEIRSMFHQFGKIEKIETHTSYSTITFKNRNDAMLAVKSMNGISFRNKRLIVRFNNEGKKPDIEFKTNSNSNFKSNSKSKLNSKEKSKNNRKSGKQSKYSHDLSLSSTSVSTSLLDTSISDDANIKSSSTKNLSKLELLMKDINNKKSKLDKKFNIKSPGREKKDNELVNPRLRNKISSSKQKENQNLFCKGMNFDSEYYIHMIEPGSSSSVSNTSDSDTSSSIALKINPKPPPNPRLKSYRNSNLKMYKSITDDVRDANGETKLEKLEREEKELLMEIGIKINTSNNVDDKGKISHSKFYQNVKTEKLSMTNDENKTDTIIPTMFVSDDSFVQVDKKESKVRSSSDNEVKNVESESAGMNIIDHVNENKIKFITKLTELNMTEVENMKNETLENKKQNMTTNQATGSSIKENINVQENTTLQDQPKVESKFDTREKGQNVEHEVNQSLNKGQNSELNKQRSETYKAPTELNNQNIEIVQNINIDTENQQHSKTIGSPDSYYDSDKNYSEYYSNNDSPQSDKETPKKLTIDTGNSVNIKDSQNLCKISNCPVILEKSPKPSPELGKYSQTVSESESIDSEGFF</sequence>
<dbReference type="VEuPathDB" id="TrichDB:TRFO_30955"/>
<feature type="compositionally biased region" description="Basic and acidic residues" evidence="3">
    <location>
        <begin position="430"/>
        <end position="446"/>
    </location>
</feature>
<dbReference type="AlphaFoldDB" id="A0A1J4JSC5"/>
<keyword evidence="2" id="KW-0175">Coiled coil</keyword>
<dbReference type="OrthoDB" id="439808at2759"/>
<dbReference type="InterPro" id="IPR012677">
    <property type="entry name" value="Nucleotide-bd_a/b_plait_sf"/>
</dbReference>
<feature type="compositionally biased region" description="Polar residues" evidence="3">
    <location>
        <begin position="764"/>
        <end position="776"/>
    </location>
</feature>
<feature type="compositionally biased region" description="Polar residues" evidence="3">
    <location>
        <begin position="455"/>
        <end position="464"/>
    </location>
</feature>
<dbReference type="InterPro" id="IPR035979">
    <property type="entry name" value="RBD_domain_sf"/>
</dbReference>
<feature type="region of interest" description="Disordered" evidence="3">
    <location>
        <begin position="763"/>
        <end position="813"/>
    </location>
</feature>
<dbReference type="GeneID" id="94842347"/>
<feature type="domain" description="RRM" evidence="4">
    <location>
        <begin position="266"/>
        <end position="336"/>
    </location>
</feature>
<organism evidence="5 6">
    <name type="scientific">Tritrichomonas foetus</name>
    <dbReference type="NCBI Taxonomy" id="1144522"/>
    <lineage>
        <taxon>Eukaryota</taxon>
        <taxon>Metamonada</taxon>
        <taxon>Parabasalia</taxon>
        <taxon>Tritrichomonadida</taxon>
        <taxon>Tritrichomonadidae</taxon>
        <taxon>Tritrichomonas</taxon>
    </lineage>
</organism>
<feature type="compositionally biased region" description="Low complexity" evidence="3">
    <location>
        <begin position="345"/>
        <end position="359"/>
    </location>
</feature>
<dbReference type="SUPFAM" id="SSF54928">
    <property type="entry name" value="RNA-binding domain, RBD"/>
    <property type="match status" value="1"/>
</dbReference>
<evidence type="ECO:0000256" key="1">
    <source>
        <dbReference type="PROSITE-ProRule" id="PRU00176"/>
    </source>
</evidence>
<evidence type="ECO:0000313" key="5">
    <source>
        <dbReference type="EMBL" id="OHT02039.1"/>
    </source>
</evidence>
<feature type="compositionally biased region" description="Basic and acidic residues" evidence="3">
    <location>
        <begin position="705"/>
        <end position="724"/>
    </location>
</feature>
<reference evidence="5" key="1">
    <citation type="submission" date="2016-10" db="EMBL/GenBank/DDBJ databases">
        <authorList>
            <person name="Benchimol M."/>
            <person name="Almeida L.G."/>
            <person name="Vasconcelos A.T."/>
            <person name="Perreira-Neves A."/>
            <person name="Rosa I.A."/>
            <person name="Tasca T."/>
            <person name="Bogo M.R."/>
            <person name="de Souza W."/>
        </authorList>
    </citation>
    <scope>NUCLEOTIDE SEQUENCE [LARGE SCALE GENOMIC DNA]</scope>
    <source>
        <strain evidence="5">K</strain>
    </source>
</reference>
<accession>A0A1J4JSC5</accession>
<protein>
    <recommendedName>
        <fullName evidence="4">RRM domain-containing protein</fullName>
    </recommendedName>
</protein>
<dbReference type="EMBL" id="MLAK01000884">
    <property type="protein sequence ID" value="OHT02039.1"/>
    <property type="molecule type" value="Genomic_DNA"/>
</dbReference>
<keyword evidence="1" id="KW-0694">RNA-binding</keyword>
<evidence type="ECO:0000256" key="2">
    <source>
        <dbReference type="SAM" id="Coils"/>
    </source>
</evidence>
<feature type="compositionally biased region" description="Basic and acidic residues" evidence="3">
    <location>
        <begin position="798"/>
        <end position="808"/>
    </location>
</feature>
<dbReference type="GO" id="GO:0003723">
    <property type="term" value="F:RNA binding"/>
    <property type="evidence" value="ECO:0007669"/>
    <property type="project" value="UniProtKB-UniRule"/>
</dbReference>
<gene>
    <name evidence="5" type="ORF">TRFO_30955</name>
</gene>
<feature type="region of interest" description="Disordered" evidence="3">
    <location>
        <begin position="429"/>
        <end position="464"/>
    </location>
</feature>
<dbReference type="RefSeq" id="XP_068355175.1">
    <property type="nucleotide sequence ID" value="XM_068507643.1"/>
</dbReference>
<feature type="compositionally biased region" description="Low complexity" evidence="3">
    <location>
        <begin position="487"/>
        <end position="502"/>
    </location>
</feature>
<feature type="region of interest" description="Disordered" evidence="3">
    <location>
        <begin position="675"/>
        <end position="751"/>
    </location>
</feature>
<keyword evidence="6" id="KW-1185">Reference proteome</keyword>
<feature type="region of interest" description="Disordered" evidence="3">
    <location>
        <begin position="31"/>
        <end position="61"/>
    </location>
</feature>
<feature type="region of interest" description="Disordered" evidence="3">
    <location>
        <begin position="834"/>
        <end position="862"/>
    </location>
</feature>
<dbReference type="PROSITE" id="PS50102">
    <property type="entry name" value="RRM"/>
    <property type="match status" value="1"/>
</dbReference>
<dbReference type="Pfam" id="PF00076">
    <property type="entry name" value="RRM_1"/>
    <property type="match status" value="1"/>
</dbReference>
<evidence type="ECO:0000259" key="4">
    <source>
        <dbReference type="PROSITE" id="PS50102"/>
    </source>
</evidence>
<name>A0A1J4JSC5_9EUKA</name>
<proteinExistence type="predicted"/>
<feature type="region of interest" description="Disordered" evidence="3">
    <location>
        <begin position="485"/>
        <end position="520"/>
    </location>
</feature>